<dbReference type="PROSITE" id="PS50822">
    <property type="entry name" value="PIWI"/>
    <property type="match status" value="1"/>
</dbReference>
<dbReference type="SUPFAM" id="SSF53098">
    <property type="entry name" value="Ribonuclease H-like"/>
    <property type="match status" value="1"/>
</dbReference>
<dbReference type="PANTHER" id="PTHR22891">
    <property type="entry name" value="EUKARYOTIC TRANSLATION INITIATION FACTOR 2C"/>
    <property type="match status" value="1"/>
</dbReference>
<feature type="domain" description="Piwi" evidence="3">
    <location>
        <begin position="737"/>
        <end position="1044"/>
    </location>
</feature>
<dbReference type="Pfam" id="PF08699">
    <property type="entry name" value="ArgoL1"/>
    <property type="match status" value="1"/>
</dbReference>
<feature type="compositionally biased region" description="Basic and acidic residues" evidence="1">
    <location>
        <begin position="105"/>
        <end position="114"/>
    </location>
</feature>
<accession>Q0UCU3</accession>
<dbReference type="CDD" id="cd04657">
    <property type="entry name" value="Piwi_ago-like"/>
    <property type="match status" value="1"/>
</dbReference>
<organism evidence="4 5">
    <name type="scientific">Phaeosphaeria nodorum (strain SN15 / ATCC MYA-4574 / FGSC 10173)</name>
    <name type="common">Glume blotch fungus</name>
    <name type="synonym">Parastagonospora nodorum</name>
    <dbReference type="NCBI Taxonomy" id="321614"/>
    <lineage>
        <taxon>Eukaryota</taxon>
        <taxon>Fungi</taxon>
        <taxon>Dikarya</taxon>
        <taxon>Ascomycota</taxon>
        <taxon>Pezizomycotina</taxon>
        <taxon>Dothideomycetes</taxon>
        <taxon>Pleosporomycetidae</taxon>
        <taxon>Pleosporales</taxon>
        <taxon>Pleosporineae</taxon>
        <taxon>Phaeosphaeriaceae</taxon>
        <taxon>Parastagonospora</taxon>
    </lineage>
</organism>
<dbReference type="STRING" id="321614.Q0UCU3"/>
<dbReference type="Gene3D" id="3.40.50.2300">
    <property type="match status" value="1"/>
</dbReference>
<feature type="chain" id="PRO_5004177637" description="Piwi domain-containing protein" evidence="2">
    <location>
        <begin position="20"/>
        <end position="1148"/>
    </location>
</feature>
<dbReference type="SUPFAM" id="SSF101690">
    <property type="entry name" value="PAZ domain"/>
    <property type="match status" value="1"/>
</dbReference>
<dbReference type="InterPro" id="IPR003165">
    <property type="entry name" value="Piwi"/>
</dbReference>
<dbReference type="GO" id="GO:0031047">
    <property type="term" value="P:regulatory ncRNA-mediated gene silencing"/>
    <property type="evidence" value="ECO:0000318"/>
    <property type="project" value="GO_Central"/>
</dbReference>
<dbReference type="SMART" id="SM01163">
    <property type="entry name" value="DUF1785"/>
    <property type="match status" value="1"/>
</dbReference>
<dbReference type="GeneID" id="5977598"/>
<dbReference type="HOGENOM" id="CLU_004544_4_0_1"/>
<dbReference type="KEGG" id="pno:SNOG_10421"/>
<dbReference type="Pfam" id="PF02171">
    <property type="entry name" value="Piwi"/>
    <property type="match status" value="1"/>
</dbReference>
<dbReference type="VEuPathDB" id="FungiDB:JI435_104210"/>
<dbReference type="InParanoid" id="Q0UCU3"/>
<evidence type="ECO:0000256" key="2">
    <source>
        <dbReference type="SAM" id="SignalP"/>
    </source>
</evidence>
<dbReference type="SMART" id="SM00950">
    <property type="entry name" value="Piwi"/>
    <property type="match status" value="1"/>
</dbReference>
<feature type="signal peptide" evidence="2">
    <location>
        <begin position="1"/>
        <end position="19"/>
    </location>
</feature>
<gene>
    <name evidence="4" type="ORF">SNOG_10421</name>
</gene>
<evidence type="ECO:0000256" key="1">
    <source>
        <dbReference type="SAM" id="MobiDB-lite"/>
    </source>
</evidence>
<dbReference type="EMBL" id="CH445341">
    <property type="protein sequence ID" value="EAT81815.2"/>
    <property type="molecule type" value="Genomic_DNA"/>
</dbReference>
<protein>
    <recommendedName>
        <fullName evidence="3">Piwi domain-containing protein</fullName>
    </recommendedName>
</protein>
<feature type="region of interest" description="Disordered" evidence="1">
    <location>
        <begin position="105"/>
        <end position="135"/>
    </location>
</feature>
<dbReference type="InterPro" id="IPR012337">
    <property type="entry name" value="RNaseH-like_sf"/>
</dbReference>
<dbReference type="AlphaFoldDB" id="Q0UCU3"/>
<dbReference type="eggNOG" id="KOG1041">
    <property type="taxonomic scope" value="Eukaryota"/>
</dbReference>
<keyword evidence="2" id="KW-0732">Signal</keyword>
<dbReference type="GO" id="GO:0005634">
    <property type="term" value="C:nucleus"/>
    <property type="evidence" value="ECO:0000318"/>
    <property type="project" value="GO_Central"/>
</dbReference>
<feature type="compositionally biased region" description="Polar residues" evidence="1">
    <location>
        <begin position="116"/>
        <end position="130"/>
    </location>
</feature>
<dbReference type="InterPro" id="IPR036397">
    <property type="entry name" value="RNaseH_sf"/>
</dbReference>
<proteinExistence type="predicted"/>
<dbReference type="GO" id="GO:0003727">
    <property type="term" value="F:single-stranded RNA binding"/>
    <property type="evidence" value="ECO:0000318"/>
    <property type="project" value="GO_Central"/>
</dbReference>
<dbReference type="InterPro" id="IPR014811">
    <property type="entry name" value="ArgoL1"/>
</dbReference>
<reference evidence="5" key="1">
    <citation type="journal article" date="2007" name="Plant Cell">
        <title>Dothideomycete-plant interactions illuminated by genome sequencing and EST analysis of the wheat pathogen Stagonospora nodorum.</title>
        <authorList>
            <person name="Hane J.K."/>
            <person name="Lowe R.G."/>
            <person name="Solomon P.S."/>
            <person name="Tan K.C."/>
            <person name="Schoch C.L."/>
            <person name="Spatafora J.W."/>
            <person name="Crous P.W."/>
            <person name="Kodira C."/>
            <person name="Birren B.W."/>
            <person name="Galagan J.E."/>
            <person name="Torriani S.F."/>
            <person name="McDonald B.A."/>
            <person name="Oliver R.P."/>
        </authorList>
    </citation>
    <scope>NUCLEOTIDE SEQUENCE [LARGE SCALE GENOMIC DNA]</scope>
    <source>
        <strain evidence="5">SN15 / ATCC MYA-4574 / FGSC 10173</strain>
    </source>
</reference>
<dbReference type="GO" id="GO:0005737">
    <property type="term" value="C:cytoplasm"/>
    <property type="evidence" value="ECO:0000318"/>
    <property type="project" value="GO_Central"/>
</dbReference>
<name>Q0UCU3_PHANO</name>
<evidence type="ECO:0000313" key="5">
    <source>
        <dbReference type="Proteomes" id="UP000001055"/>
    </source>
</evidence>
<dbReference type="RefSeq" id="XP_001800691.1">
    <property type="nucleotide sequence ID" value="XM_001800639.1"/>
</dbReference>
<dbReference type="InterPro" id="IPR045246">
    <property type="entry name" value="Piwi_ago-like"/>
</dbReference>
<dbReference type="InterPro" id="IPR036085">
    <property type="entry name" value="PAZ_dom_sf"/>
</dbReference>
<dbReference type="Gene3D" id="3.30.420.10">
    <property type="entry name" value="Ribonuclease H-like superfamily/Ribonuclease H"/>
    <property type="match status" value="1"/>
</dbReference>
<sequence>MLSFCDLLVACLVFGVCEAWIGGLDKQKPKRVEIANISIELKVATTYGATWMTTPASSVAQMAIVSGTKCPIINLPPATDSPLRKFFAPDRVVGVRNQMKKYLKMPREEPKPKEVTGNSTDGHDFQAQSGATTTAPMDTTAAADEDTLLSSHLAKITTTGTDNLKKVRDITQKEAVDSELAKAAEVPSSALGNGNIFKSTARVSSAASAKFPLRKEFANTNSEVFTNHFEVVFKPTTQFFVYEVLKMPAGKSKRKSKFILKTAIEAWDFLKNNKEHFTTGGINTIVAWKDLHSEMNCNRVVDGADNTQVGAIWMPDAIADGSQRIQLFIKLQRELDLAGLQNYINASQAASDAEFAFSPIVDALNIAVSSSLSRDDVILQSASKFFVKNGYKPLAGGKNLKSLCTIRGYYYTIKPGMQKVLLNVNAATSAFFCPITVADFLKDETFTYAEREKHLKTLRLYIEPDRTATDDPDDKHTDHLNKPQNRIKSFCGLGPVFTDSQMSFHKNKKDDQGNWVQDENKTRVIDHLQKTFAKPFKKDGYAINVGTAADTVYYPAEYLRIMPYQIYRQLLPDTVVEDMLTQATHLPEQSRRLIEVEAMHLLGLDPAKSLQNLIPSAQMEKLDIIYGAKTSNQQPNTQAQWNLQNLKAFIDAPGNKAPAKTHNCLWLVEEGIVKDTVENYQETFGRLVKQYGICAGAKAVHTQKLSSLRDGATHSAIKTRLSDGIQTFVKNNKGTNLVVLLLKTQSIPVYSAFKAAADTEAGLQSICMTQAPNYISAKQKCKENIDQYMANIMMKANLKFGGGNHTVQFAAKPLTHIATTLQDTLVLGADITHPSPGSLVGCPSIAAVVGSVNSMSTKYLGSMRLQETCKKEIIDDLQAMVYERIVAYEQATRNFPKRILFYRDGVSTGQFAKVRDEELPSIKAAFRQRVTIVVAVKRHHTRFYPAKALKHLNGNCVPGTLVDRVVTSPHYCDFFLQSHHGLKGTAIPTHYVVIANEIGLGDKELQELTWKMCYTYVRATLGVSYAPPAYYSDRLCDRGRAYMRDFYSPDPDSAYTQAYDAMKKIIEQNAAASLAEKISALPPVPIRPGRNAARKSAAQIGIERAHRRAVEDELERQVLAWARKDFEDLREGGCGPWKKSLDDTMFWM</sequence>
<evidence type="ECO:0000313" key="4">
    <source>
        <dbReference type="EMBL" id="EAT81815.2"/>
    </source>
</evidence>
<dbReference type="Proteomes" id="UP000001055">
    <property type="component" value="Unassembled WGS sequence"/>
</dbReference>
<dbReference type="GO" id="GO:0004521">
    <property type="term" value="F:RNA endonuclease activity"/>
    <property type="evidence" value="ECO:0000318"/>
    <property type="project" value="GO_Central"/>
</dbReference>
<evidence type="ECO:0000259" key="3">
    <source>
        <dbReference type="PROSITE" id="PS50822"/>
    </source>
</evidence>